<accession>A0A023AYC9</accession>
<dbReference type="GeneID" id="22916027"/>
<reference evidence="2" key="1">
    <citation type="submission" date="2013-12" db="EMBL/GenBank/DDBJ databases">
        <authorList>
            <person name="Omoto C.K."/>
            <person name="Sibley D."/>
            <person name="Venepally P."/>
            <person name="Hadjithomas M."/>
            <person name="Karamycheva S."/>
            <person name="Brunk B."/>
            <person name="Roos D."/>
            <person name="Caler E."/>
            <person name="Lorenzi H."/>
        </authorList>
    </citation>
    <scope>NUCLEOTIDE SEQUENCE</scope>
</reference>
<sequence>MAVQSVGGPELLAALVTSEGLQPELDDQTSARFLTFAVKGESQVSSETESDTGDDGHQGVAEDTGDNELQVSTRKLKRKDLEHLLPKVPEDWWEGTQRSVVSSWRLNLDAVSDAFNQCSFRVKLALSGSVLFGCCLAFYAASGHDGACSGSTTALPKFLPCVDEAGVEQAWCVEGGRICMTHKGDPEKRCLPMESNTRLRFNDVSWLSSQPKSPFNVCSIVPFETAPSETAPLETAPLETCKERTIVVHLVGFLEACALPRGGAFVCWDAVAN</sequence>
<protein>
    <submittedName>
        <fullName evidence="2">Uncharacterized protein</fullName>
    </submittedName>
</protein>
<proteinExistence type="predicted"/>
<evidence type="ECO:0000256" key="1">
    <source>
        <dbReference type="SAM" id="MobiDB-lite"/>
    </source>
</evidence>
<gene>
    <name evidence="2" type="ORF">GNI_177880</name>
</gene>
<evidence type="ECO:0000313" key="2">
    <source>
        <dbReference type="EMBL" id="EZG43290.1"/>
    </source>
</evidence>
<name>A0A023AYC9_GRENI</name>
<dbReference type="EMBL" id="AFNH02001338">
    <property type="protein sequence ID" value="EZG43290.1"/>
    <property type="molecule type" value="Genomic_DNA"/>
</dbReference>
<organism evidence="2 3">
    <name type="scientific">Gregarina niphandrodes</name>
    <name type="common">Septate eugregarine</name>
    <dbReference type="NCBI Taxonomy" id="110365"/>
    <lineage>
        <taxon>Eukaryota</taxon>
        <taxon>Sar</taxon>
        <taxon>Alveolata</taxon>
        <taxon>Apicomplexa</taxon>
        <taxon>Conoidasida</taxon>
        <taxon>Gregarinasina</taxon>
        <taxon>Eugregarinorida</taxon>
        <taxon>Gregarinidae</taxon>
        <taxon>Gregarina</taxon>
    </lineage>
</organism>
<dbReference type="RefSeq" id="XP_011133456.1">
    <property type="nucleotide sequence ID" value="XM_011135154.1"/>
</dbReference>
<feature type="region of interest" description="Disordered" evidence="1">
    <location>
        <begin position="42"/>
        <end position="69"/>
    </location>
</feature>
<comment type="caution">
    <text evidence="2">The sequence shown here is derived from an EMBL/GenBank/DDBJ whole genome shotgun (WGS) entry which is preliminary data.</text>
</comment>
<keyword evidence="3" id="KW-1185">Reference proteome</keyword>
<evidence type="ECO:0000313" key="3">
    <source>
        <dbReference type="Proteomes" id="UP000019763"/>
    </source>
</evidence>
<dbReference type="VEuPathDB" id="CryptoDB:GNI_177880"/>
<dbReference type="AlphaFoldDB" id="A0A023AYC9"/>
<dbReference type="Proteomes" id="UP000019763">
    <property type="component" value="Unassembled WGS sequence"/>
</dbReference>